<dbReference type="AlphaFoldDB" id="A0A1M6U9I5"/>
<evidence type="ECO:0000313" key="2">
    <source>
        <dbReference type="Proteomes" id="UP000183997"/>
    </source>
</evidence>
<organism evidence="1 2">
    <name type="scientific">Desulforamulus aeronauticus DSM 10349</name>
    <dbReference type="NCBI Taxonomy" id="1121421"/>
    <lineage>
        <taxon>Bacteria</taxon>
        <taxon>Bacillati</taxon>
        <taxon>Bacillota</taxon>
        <taxon>Clostridia</taxon>
        <taxon>Eubacteriales</taxon>
        <taxon>Peptococcaceae</taxon>
        <taxon>Desulforamulus</taxon>
    </lineage>
</organism>
<name>A0A1M6U9I5_9FIRM</name>
<dbReference type="STRING" id="1121421.SAMN02745123_02659"/>
<sequence length="47" mass="5584">MTATQFAEWVQEKFDTCNVHNEIETSKLIVEVMKKYFALDKESDEEQ</sequence>
<keyword evidence="2" id="KW-1185">Reference proteome</keyword>
<dbReference type="Proteomes" id="UP000183997">
    <property type="component" value="Unassembled WGS sequence"/>
</dbReference>
<proteinExistence type="predicted"/>
<reference evidence="2" key="1">
    <citation type="submission" date="2016-11" db="EMBL/GenBank/DDBJ databases">
        <authorList>
            <person name="Varghese N."/>
            <person name="Submissions S."/>
        </authorList>
    </citation>
    <scope>NUCLEOTIDE SEQUENCE [LARGE SCALE GENOMIC DNA]</scope>
    <source>
        <strain evidence="2">DSM 10349</strain>
    </source>
</reference>
<dbReference type="EMBL" id="FRAR01000019">
    <property type="protein sequence ID" value="SHK65854.1"/>
    <property type="molecule type" value="Genomic_DNA"/>
</dbReference>
<protein>
    <submittedName>
        <fullName evidence="1">Uncharacterized protein</fullName>
    </submittedName>
</protein>
<dbReference type="RefSeq" id="WP_175549017.1">
    <property type="nucleotide sequence ID" value="NZ_FRAR01000019.1"/>
</dbReference>
<gene>
    <name evidence="1" type="ORF">SAMN02745123_02659</name>
</gene>
<accession>A0A1M6U9I5</accession>
<evidence type="ECO:0000313" key="1">
    <source>
        <dbReference type="EMBL" id="SHK65854.1"/>
    </source>
</evidence>